<evidence type="ECO:0000313" key="1">
    <source>
        <dbReference type="EMBL" id="KAI8568120.1"/>
    </source>
</evidence>
<accession>A0ACC0PRJ5</accession>
<name>A0ACC0PRJ5_RHOML</name>
<dbReference type="EMBL" id="CM046389">
    <property type="protein sequence ID" value="KAI8568120.1"/>
    <property type="molecule type" value="Genomic_DNA"/>
</dbReference>
<keyword evidence="2" id="KW-1185">Reference proteome</keyword>
<organism evidence="1 2">
    <name type="scientific">Rhododendron molle</name>
    <name type="common">Chinese azalea</name>
    <name type="synonym">Azalea mollis</name>
    <dbReference type="NCBI Taxonomy" id="49168"/>
    <lineage>
        <taxon>Eukaryota</taxon>
        <taxon>Viridiplantae</taxon>
        <taxon>Streptophyta</taxon>
        <taxon>Embryophyta</taxon>
        <taxon>Tracheophyta</taxon>
        <taxon>Spermatophyta</taxon>
        <taxon>Magnoliopsida</taxon>
        <taxon>eudicotyledons</taxon>
        <taxon>Gunneridae</taxon>
        <taxon>Pentapetalae</taxon>
        <taxon>asterids</taxon>
        <taxon>Ericales</taxon>
        <taxon>Ericaceae</taxon>
        <taxon>Ericoideae</taxon>
        <taxon>Rhodoreae</taxon>
        <taxon>Rhododendron</taxon>
    </lineage>
</organism>
<protein>
    <submittedName>
        <fullName evidence="1">Uncharacterized protein</fullName>
    </submittedName>
</protein>
<evidence type="ECO:0000313" key="2">
    <source>
        <dbReference type="Proteomes" id="UP001062846"/>
    </source>
</evidence>
<comment type="caution">
    <text evidence="1">The sequence shown here is derived from an EMBL/GenBank/DDBJ whole genome shotgun (WGS) entry which is preliminary data.</text>
</comment>
<dbReference type="Proteomes" id="UP001062846">
    <property type="component" value="Chromosome 2"/>
</dbReference>
<reference evidence="1" key="1">
    <citation type="submission" date="2022-02" db="EMBL/GenBank/DDBJ databases">
        <title>Plant Genome Project.</title>
        <authorList>
            <person name="Zhang R.-G."/>
        </authorList>
    </citation>
    <scope>NUCLEOTIDE SEQUENCE</scope>
    <source>
        <strain evidence="1">AT1</strain>
    </source>
</reference>
<gene>
    <name evidence="1" type="ORF">RHMOL_Rhmol02G0172600</name>
</gene>
<proteinExistence type="predicted"/>
<sequence>MNHHAILVDHKSQALAYSFAEQDNKMIQAHQVQKQKNTLHCSYCDQDYHSVERCYYLHGFLMGHKLHGKNVKPLNHCRSNANHAKSVKVTKTGAKPPFSNDGPRLTTEEYNQVMALLRKNNDCNSPHFAIATGIITPSSEVTPLASHSSLCWIIIAEPHIM</sequence>